<name>A0ABS2WRV0_9BACT</name>
<feature type="transmembrane region" description="Helical" evidence="10">
    <location>
        <begin position="266"/>
        <end position="283"/>
    </location>
</feature>
<dbReference type="EMBL" id="JAFHKK010000010">
    <property type="protein sequence ID" value="MBN2964327.1"/>
    <property type="molecule type" value="Genomic_DNA"/>
</dbReference>
<feature type="transmembrane region" description="Helical" evidence="10">
    <location>
        <begin position="215"/>
        <end position="231"/>
    </location>
</feature>
<comment type="caution">
    <text evidence="13">The sequence shown here is derived from an EMBL/GenBank/DDBJ whole genome shotgun (WGS) entry which is preliminary data.</text>
</comment>
<keyword evidence="14" id="KW-1185">Reference proteome</keyword>
<dbReference type="Gene3D" id="3.40.50.720">
    <property type="entry name" value="NAD(P)-binding Rossmann-like Domain"/>
    <property type="match status" value="1"/>
</dbReference>
<keyword evidence="6" id="KW-0630">Potassium</keyword>
<dbReference type="Proteomes" id="UP000703590">
    <property type="component" value="Unassembled WGS sequence"/>
</dbReference>
<dbReference type="InterPro" id="IPR006153">
    <property type="entry name" value="Cation/H_exchanger_TM"/>
</dbReference>
<feature type="transmembrane region" description="Helical" evidence="10">
    <location>
        <begin position="108"/>
        <end position="129"/>
    </location>
</feature>
<evidence type="ECO:0000256" key="1">
    <source>
        <dbReference type="ARBA" id="ARBA00004141"/>
    </source>
</evidence>
<dbReference type="PANTHER" id="PTHR46157">
    <property type="entry name" value="K(+) EFFLUX ANTIPORTER 3, CHLOROPLASTIC"/>
    <property type="match status" value="1"/>
</dbReference>
<keyword evidence="4" id="KW-0633">Potassium transport</keyword>
<gene>
    <name evidence="13" type="ORF">JWV37_06015</name>
</gene>
<evidence type="ECO:0000256" key="4">
    <source>
        <dbReference type="ARBA" id="ARBA00022538"/>
    </source>
</evidence>
<evidence type="ECO:0000256" key="3">
    <source>
        <dbReference type="ARBA" id="ARBA00022449"/>
    </source>
</evidence>
<evidence type="ECO:0000256" key="5">
    <source>
        <dbReference type="ARBA" id="ARBA00022692"/>
    </source>
</evidence>
<feature type="transmembrane region" description="Helical" evidence="10">
    <location>
        <begin position="149"/>
        <end position="168"/>
    </location>
</feature>
<dbReference type="PANTHER" id="PTHR46157:SF4">
    <property type="entry name" value="K(+) EFFLUX ANTIPORTER 3, CHLOROPLASTIC"/>
    <property type="match status" value="1"/>
</dbReference>
<keyword evidence="9 10" id="KW-0472">Membrane</keyword>
<dbReference type="InterPro" id="IPR003148">
    <property type="entry name" value="RCK_N"/>
</dbReference>
<dbReference type="RefSeq" id="WP_205458874.1">
    <property type="nucleotide sequence ID" value="NZ_JAFHKK010000010.1"/>
</dbReference>
<reference evidence="14" key="2">
    <citation type="submission" date="2021-02" db="EMBL/GenBank/DDBJ databases">
        <title>Sulfurospirillum tamanensis sp. nov.</title>
        <authorList>
            <person name="Merkel A.Y."/>
        </authorList>
    </citation>
    <scope>NUCLEOTIDE SEQUENCE [LARGE SCALE GENOMIC DNA]</scope>
    <source>
        <strain evidence="14">T05b</strain>
    </source>
</reference>
<keyword evidence="5 10" id="KW-0812">Transmembrane</keyword>
<evidence type="ECO:0000313" key="14">
    <source>
        <dbReference type="Proteomes" id="UP000703590"/>
    </source>
</evidence>
<keyword evidence="2" id="KW-0813">Transport</keyword>
<evidence type="ECO:0000259" key="12">
    <source>
        <dbReference type="Pfam" id="PF02254"/>
    </source>
</evidence>
<feature type="transmembrane region" description="Helical" evidence="10">
    <location>
        <begin position="83"/>
        <end position="102"/>
    </location>
</feature>
<feature type="transmembrane region" description="Helical" evidence="10">
    <location>
        <begin position="22"/>
        <end position="43"/>
    </location>
</feature>
<dbReference type="Pfam" id="PF02254">
    <property type="entry name" value="TrkA_N"/>
    <property type="match status" value="1"/>
</dbReference>
<keyword evidence="8" id="KW-0406">Ion transport</keyword>
<feature type="domain" description="Cation/H+ exchanger transmembrane" evidence="11">
    <location>
        <begin position="7"/>
        <end position="372"/>
    </location>
</feature>
<organism evidence="13 14">
    <name type="scientific">Sulfurospirillum tamanense</name>
    <dbReference type="NCBI Taxonomy" id="2813362"/>
    <lineage>
        <taxon>Bacteria</taxon>
        <taxon>Pseudomonadati</taxon>
        <taxon>Campylobacterota</taxon>
        <taxon>Epsilonproteobacteria</taxon>
        <taxon>Campylobacterales</taxon>
        <taxon>Sulfurospirillaceae</taxon>
        <taxon>Sulfurospirillum</taxon>
    </lineage>
</organism>
<feature type="transmembrane region" description="Helical" evidence="10">
    <location>
        <begin position="354"/>
        <end position="371"/>
    </location>
</feature>
<dbReference type="InterPro" id="IPR038770">
    <property type="entry name" value="Na+/solute_symporter_sf"/>
</dbReference>
<evidence type="ECO:0000256" key="10">
    <source>
        <dbReference type="SAM" id="Phobius"/>
    </source>
</evidence>
<keyword evidence="7 10" id="KW-1133">Transmembrane helix</keyword>
<reference evidence="13 14" key="3">
    <citation type="submission" date="2021-02" db="EMBL/GenBank/DDBJ databases">
        <authorList>
            <person name="Merkel A.Y."/>
        </authorList>
    </citation>
    <scope>NUCLEOTIDE SEQUENCE [LARGE SCALE GENOMIC DNA]</scope>
    <source>
        <strain evidence="13 14">T05b</strain>
    </source>
</reference>
<dbReference type="InterPro" id="IPR036291">
    <property type="entry name" value="NAD(P)-bd_dom_sf"/>
</dbReference>
<feature type="transmembrane region" description="Helical" evidence="10">
    <location>
        <begin position="174"/>
        <end position="195"/>
    </location>
</feature>
<evidence type="ECO:0000259" key="11">
    <source>
        <dbReference type="Pfam" id="PF00999"/>
    </source>
</evidence>
<evidence type="ECO:0000256" key="9">
    <source>
        <dbReference type="ARBA" id="ARBA00023136"/>
    </source>
</evidence>
<feature type="domain" description="RCK N-terminal" evidence="12">
    <location>
        <begin position="403"/>
        <end position="517"/>
    </location>
</feature>
<evidence type="ECO:0000256" key="2">
    <source>
        <dbReference type="ARBA" id="ARBA00022448"/>
    </source>
</evidence>
<evidence type="ECO:0000256" key="7">
    <source>
        <dbReference type="ARBA" id="ARBA00022989"/>
    </source>
</evidence>
<keyword evidence="3" id="KW-0050">Antiport</keyword>
<accession>A0ABS2WRV0</accession>
<dbReference type="SUPFAM" id="SSF51735">
    <property type="entry name" value="NAD(P)-binding Rossmann-fold domains"/>
    <property type="match status" value="1"/>
</dbReference>
<reference evidence="13 14" key="1">
    <citation type="submission" date="2021-02" db="EMBL/GenBank/DDBJ databases">
        <title>Sulfurospirillum tamanensis sp. nov.</title>
        <authorList>
            <person name="Frolova A."/>
            <person name="Merkel A."/>
            <person name="Slobodkin A."/>
        </authorList>
    </citation>
    <scope>NUCLEOTIDE SEQUENCE [LARGE SCALE GENOMIC DNA]</scope>
    <source>
        <strain evidence="13 14">T05b</strain>
    </source>
</reference>
<dbReference type="Gene3D" id="1.20.1530.20">
    <property type="match status" value="1"/>
</dbReference>
<proteinExistence type="predicted"/>
<evidence type="ECO:0000313" key="13">
    <source>
        <dbReference type="EMBL" id="MBN2964327.1"/>
    </source>
</evidence>
<dbReference type="Pfam" id="PF00999">
    <property type="entry name" value="Na_H_Exchanger"/>
    <property type="match status" value="1"/>
</dbReference>
<feature type="transmembrane region" description="Helical" evidence="10">
    <location>
        <begin position="289"/>
        <end position="312"/>
    </location>
</feature>
<evidence type="ECO:0000256" key="8">
    <source>
        <dbReference type="ARBA" id="ARBA00023065"/>
    </source>
</evidence>
<protein>
    <submittedName>
        <fullName evidence="13">Cation:proton antiporter</fullName>
    </submittedName>
</protein>
<sequence>MLGIIVTTLFVAIGSNVLLKRLNLPTIIGYIFTGTIIAYGFNLHDVANNHTLQEIAEFGIVFLMFTIGLEFSISHLKKMRYEVFVAGSLQIGLTALVVYGVSHYMLGIAQIISIVLSLAIALSSTAIVLKTFNESGEINKRHGQRALGILIMQDIAVIPILLLLGFLGSHDGDVMGILLKTLINGALLLVVLYLISKFLLERFFVSITKTNSDELFVGSILFLAIGASYFAHEMGFSYSLGAFIAGMLIAETKFKHQAEADLIPFRDLLLGVFFVTVGMQIKFDIIAQYLHIVLLVLAAILALKFIIIYGIVRLSEHKKTAFKTALTLVQVGEFSLAILELARSYSLIEAPYNQIMVVCIVISMVITPILLKNLTAITDKVIPTTDDEAIIPDYISKGIKNHVVILGYGEFGQSVARAFREEGELYVVVERDINSYHKGLANGDPIIFGNALKKEVLKSTYYKDARRIIVAIDNPKKLFEVCEMLLESVPSNKLIVKVHSYREKQALESLHIETIIVENAVTSHAALVACIHPEQKVAHV</sequence>
<comment type="subcellular location">
    <subcellularLocation>
        <location evidence="1">Membrane</location>
        <topology evidence="1">Multi-pass membrane protein</topology>
    </subcellularLocation>
</comment>
<feature type="transmembrane region" description="Helical" evidence="10">
    <location>
        <begin position="55"/>
        <end position="76"/>
    </location>
</feature>
<evidence type="ECO:0000256" key="6">
    <source>
        <dbReference type="ARBA" id="ARBA00022958"/>
    </source>
</evidence>